<organism evidence="2 3">
    <name type="scientific">Candida parapsilosis</name>
    <name type="common">Yeast</name>
    <dbReference type="NCBI Taxonomy" id="5480"/>
    <lineage>
        <taxon>Eukaryota</taxon>
        <taxon>Fungi</taxon>
        <taxon>Dikarya</taxon>
        <taxon>Ascomycota</taxon>
        <taxon>Saccharomycotina</taxon>
        <taxon>Pichiomycetes</taxon>
        <taxon>Debaryomycetaceae</taxon>
        <taxon>Candida/Lodderomyces clade</taxon>
        <taxon>Candida</taxon>
    </lineage>
</organism>
<gene>
    <name evidence="2" type="ORF">FOB60_001880</name>
</gene>
<feature type="domain" description="NAD(P)-binding" evidence="1">
    <location>
        <begin position="9"/>
        <end position="308"/>
    </location>
</feature>
<evidence type="ECO:0000313" key="3">
    <source>
        <dbReference type="Proteomes" id="UP000590412"/>
    </source>
</evidence>
<dbReference type="Gene3D" id="3.90.25.10">
    <property type="entry name" value="UDP-galactose 4-epimerase, domain 1"/>
    <property type="match status" value="1"/>
</dbReference>
<dbReference type="Gene3D" id="3.40.50.720">
    <property type="entry name" value="NAD(P)-binding Rossmann-like Domain"/>
    <property type="match status" value="1"/>
</dbReference>
<dbReference type="InterPro" id="IPR016040">
    <property type="entry name" value="NAD(P)-bd_dom"/>
</dbReference>
<dbReference type="FunFam" id="3.40.50.720:FF:000304">
    <property type="entry name" value="UDP-glucose 4,6-dehydratase"/>
    <property type="match status" value="1"/>
</dbReference>
<accession>A0A8X7NPR2</accession>
<dbReference type="EMBL" id="JABWAB010000003">
    <property type="protein sequence ID" value="KAF6057325.1"/>
    <property type="molecule type" value="Genomic_DNA"/>
</dbReference>
<dbReference type="OrthoDB" id="331544at2759"/>
<name>A0A8X7NPR2_CANPA</name>
<dbReference type="Pfam" id="PF16363">
    <property type="entry name" value="GDP_Man_Dehyd"/>
    <property type="match status" value="1"/>
</dbReference>
<dbReference type="AlphaFoldDB" id="A0A8X7NPR2"/>
<sequence>MTNYTKRVLVSGGAGFIGFNFLSREVRKHPEYYFICVDVLNYASNYKSLKYLERFENYKFVKLDLSEDVEPLLQLAKQYQVTDIINFAAESCVDRSFDSPVFFTKNNILTTQNLLECHRLLQIHTFIHISTDEVYGDEIKEATENSPLNPTNPYSATKAAIDMIINAYVKSYKLPVTILRPNNIYGPGQYPEKLIPLVIECGKKSRSVPIHGDGTNERRYLYISDFLDAMDILWRKNECVGIYNVGGGEVIDNNSLVSVINKVFGYSTEIEYVKDRNYNDIDYSIDTSKLRKLGWRQKVTLHEGLKAMKNIDYVNL</sequence>
<dbReference type="GO" id="GO:0009225">
    <property type="term" value="P:nucleotide-sugar metabolic process"/>
    <property type="evidence" value="ECO:0007669"/>
    <property type="project" value="UniProtKB-ARBA"/>
</dbReference>
<protein>
    <submittedName>
        <fullName evidence="2">NAD dependent epimerase/dehydratase family protein</fullName>
    </submittedName>
</protein>
<comment type="caution">
    <text evidence="2">The sequence shown here is derived from an EMBL/GenBank/DDBJ whole genome shotgun (WGS) entry which is preliminary data.</text>
</comment>
<dbReference type="SUPFAM" id="SSF51735">
    <property type="entry name" value="NAD(P)-binding Rossmann-fold domains"/>
    <property type="match status" value="1"/>
</dbReference>
<reference evidence="2" key="1">
    <citation type="submission" date="2020-03" db="EMBL/GenBank/DDBJ databases">
        <title>FDA dAtabase for Regulatory Grade micrObial Sequences (FDA-ARGOS): Supporting development and validation of Infectious Disease Dx tests.</title>
        <authorList>
            <person name="Campos J."/>
            <person name="Goldberg B."/>
            <person name="Tallon L."/>
            <person name="Sadzewicz L."/>
            <person name="Vavikolanu K."/>
            <person name="Mehta A."/>
            <person name="Aluvathingal J."/>
            <person name="Nadendla S."/>
            <person name="Nandy P."/>
            <person name="Geyer C."/>
            <person name="Yan Y."/>
            <person name="Sichtig H."/>
        </authorList>
    </citation>
    <scope>NUCLEOTIDE SEQUENCE [LARGE SCALE GENOMIC DNA]</scope>
    <source>
        <strain evidence="2">FDAARGOS_652</strain>
    </source>
</reference>
<proteinExistence type="predicted"/>
<dbReference type="InterPro" id="IPR036291">
    <property type="entry name" value="NAD(P)-bd_dom_sf"/>
</dbReference>
<evidence type="ECO:0000259" key="1">
    <source>
        <dbReference type="Pfam" id="PF16363"/>
    </source>
</evidence>
<evidence type="ECO:0000313" key="2">
    <source>
        <dbReference type="EMBL" id="KAF6057325.1"/>
    </source>
</evidence>
<dbReference type="PANTHER" id="PTHR43000">
    <property type="entry name" value="DTDP-D-GLUCOSE 4,6-DEHYDRATASE-RELATED"/>
    <property type="match status" value="1"/>
</dbReference>
<dbReference type="Proteomes" id="UP000590412">
    <property type="component" value="Unassembled WGS sequence"/>
</dbReference>